<dbReference type="Proteomes" id="UP000243859">
    <property type="component" value="Unassembled WGS sequence"/>
</dbReference>
<comment type="caution">
    <text evidence="1">The sequence shown here is derived from an EMBL/GenBank/DDBJ whole genome shotgun (WGS) entry which is preliminary data.</text>
</comment>
<dbReference type="AlphaFoldDB" id="A0A2T5B2V5"/>
<keyword evidence="2" id="KW-1185">Reference proteome</keyword>
<sequence>MELQPVKLNRRAAVTALTNRMVFFKSFSFNIGWKEQNREASIFSRVPKPHWLKRPGSLL</sequence>
<gene>
    <name evidence="1" type="ORF">C8N32_1562</name>
</gene>
<organism evidence="1 2">
    <name type="scientific">Rhodovulum imhoffii</name>
    <dbReference type="NCBI Taxonomy" id="365340"/>
    <lineage>
        <taxon>Bacteria</taxon>
        <taxon>Pseudomonadati</taxon>
        <taxon>Pseudomonadota</taxon>
        <taxon>Alphaproteobacteria</taxon>
        <taxon>Rhodobacterales</taxon>
        <taxon>Paracoccaceae</taxon>
        <taxon>Rhodovulum</taxon>
    </lineage>
</organism>
<dbReference type="EMBL" id="QAAA01000056">
    <property type="protein sequence ID" value="PTM93315.1"/>
    <property type="molecule type" value="Genomic_DNA"/>
</dbReference>
<evidence type="ECO:0000313" key="1">
    <source>
        <dbReference type="EMBL" id="PTM93315.1"/>
    </source>
</evidence>
<protein>
    <submittedName>
        <fullName evidence="1">Uncharacterized protein</fullName>
    </submittedName>
</protein>
<reference evidence="1 2" key="1">
    <citation type="submission" date="2018-04" db="EMBL/GenBank/DDBJ databases">
        <title>Genomic Encyclopedia of Archaeal and Bacterial Type Strains, Phase II (KMG-II): from individual species to whole genera.</title>
        <authorList>
            <person name="Goeker M."/>
        </authorList>
    </citation>
    <scope>NUCLEOTIDE SEQUENCE [LARGE SCALE GENOMIC DNA]</scope>
    <source>
        <strain evidence="1 2">DSM 18064</strain>
    </source>
</reference>
<name>A0A2T5B2V5_9RHOB</name>
<proteinExistence type="predicted"/>
<evidence type="ECO:0000313" key="2">
    <source>
        <dbReference type="Proteomes" id="UP000243859"/>
    </source>
</evidence>
<accession>A0A2T5B2V5</accession>